<name>A0ABP8RSJ1_9PSEU</name>
<comment type="caution">
    <text evidence="8">The sequence shown here is derived from an EMBL/GenBank/DDBJ whole genome shotgun (WGS) entry which is preliminary data.</text>
</comment>
<dbReference type="PRINTS" id="PR00421">
    <property type="entry name" value="THIOREDOXIN"/>
</dbReference>
<reference evidence="9" key="1">
    <citation type="journal article" date="2019" name="Int. J. Syst. Evol. Microbiol.">
        <title>The Global Catalogue of Microorganisms (GCM) 10K type strain sequencing project: providing services to taxonomists for standard genome sequencing and annotation.</title>
        <authorList>
            <consortium name="The Broad Institute Genomics Platform"/>
            <consortium name="The Broad Institute Genome Sequencing Center for Infectious Disease"/>
            <person name="Wu L."/>
            <person name="Ma J."/>
        </authorList>
    </citation>
    <scope>NUCLEOTIDE SEQUENCE [LARGE SCALE GENOMIC DNA]</scope>
    <source>
        <strain evidence="9">JCM 17906</strain>
    </source>
</reference>
<dbReference type="Gene3D" id="2.30.30.380">
    <property type="entry name" value="Zn-finger domain of Sec23/24"/>
    <property type="match status" value="1"/>
</dbReference>
<keyword evidence="2" id="KW-0813">Transport</keyword>
<keyword evidence="5" id="KW-0676">Redox-active center</keyword>
<sequence length="148" mass="15845">MTARATPPATETVTCPGCGRRNRVPVAAHGTPRCGSCHAPLPWLVSATDDDFTEVAERSRVPVLVDLWAAWCGPCRVVAPGVERVALELAGRVKAVKVDVDRAPGVAARFDARSIPTLLVLRDGRVVARQVGALSEQAMVDWVRRAVD</sequence>
<dbReference type="PANTHER" id="PTHR45663:SF11">
    <property type="entry name" value="GEO12009P1"/>
    <property type="match status" value="1"/>
</dbReference>
<dbReference type="Gene3D" id="3.40.30.10">
    <property type="entry name" value="Glutaredoxin"/>
    <property type="match status" value="1"/>
</dbReference>
<dbReference type="InterPro" id="IPR013766">
    <property type="entry name" value="Thioredoxin_domain"/>
</dbReference>
<dbReference type="InterPro" id="IPR017937">
    <property type="entry name" value="Thioredoxin_CS"/>
</dbReference>
<dbReference type="RefSeq" id="WP_345418223.1">
    <property type="nucleotide sequence ID" value="NZ_BAABGT010000036.1"/>
</dbReference>
<gene>
    <name evidence="8" type="primary">trxC</name>
    <name evidence="8" type="ORF">GCM10023175_31580</name>
</gene>
<dbReference type="InterPro" id="IPR005746">
    <property type="entry name" value="Thioredoxin"/>
</dbReference>
<accession>A0ABP8RSJ1</accession>
<comment type="similarity">
    <text evidence="1">Belongs to the thioredoxin family.</text>
</comment>
<keyword evidence="9" id="KW-1185">Reference proteome</keyword>
<evidence type="ECO:0000256" key="2">
    <source>
        <dbReference type="ARBA" id="ARBA00022448"/>
    </source>
</evidence>
<dbReference type="NCBIfam" id="TIGR01068">
    <property type="entry name" value="thioredoxin"/>
    <property type="match status" value="1"/>
</dbReference>
<organism evidence="8 9">
    <name type="scientific">Pseudonocardia xishanensis</name>
    <dbReference type="NCBI Taxonomy" id="630995"/>
    <lineage>
        <taxon>Bacteria</taxon>
        <taxon>Bacillati</taxon>
        <taxon>Actinomycetota</taxon>
        <taxon>Actinomycetes</taxon>
        <taxon>Pseudonocardiales</taxon>
        <taxon>Pseudonocardiaceae</taxon>
        <taxon>Pseudonocardia</taxon>
    </lineage>
</organism>
<evidence type="ECO:0000256" key="3">
    <source>
        <dbReference type="ARBA" id="ARBA00022982"/>
    </source>
</evidence>
<dbReference type="SUPFAM" id="SSF52833">
    <property type="entry name" value="Thioredoxin-like"/>
    <property type="match status" value="1"/>
</dbReference>
<dbReference type="Proteomes" id="UP001501598">
    <property type="component" value="Unassembled WGS sequence"/>
</dbReference>
<dbReference type="CDD" id="cd02947">
    <property type="entry name" value="TRX_family"/>
    <property type="match status" value="1"/>
</dbReference>
<protein>
    <recommendedName>
        <fullName evidence="6">Thioredoxin</fullName>
    </recommendedName>
</protein>
<dbReference type="PROSITE" id="PS51352">
    <property type="entry name" value="THIOREDOXIN_2"/>
    <property type="match status" value="1"/>
</dbReference>
<evidence type="ECO:0000259" key="7">
    <source>
        <dbReference type="PROSITE" id="PS51352"/>
    </source>
</evidence>
<feature type="domain" description="Thioredoxin" evidence="7">
    <location>
        <begin position="1"/>
        <end position="148"/>
    </location>
</feature>
<evidence type="ECO:0000313" key="8">
    <source>
        <dbReference type="EMBL" id="GAA4547392.1"/>
    </source>
</evidence>
<dbReference type="PANTHER" id="PTHR45663">
    <property type="entry name" value="GEO12009P1"/>
    <property type="match status" value="1"/>
</dbReference>
<dbReference type="PROSITE" id="PS00194">
    <property type="entry name" value="THIOREDOXIN_1"/>
    <property type="match status" value="1"/>
</dbReference>
<evidence type="ECO:0000256" key="1">
    <source>
        <dbReference type="ARBA" id="ARBA00008987"/>
    </source>
</evidence>
<keyword evidence="4" id="KW-1015">Disulfide bond</keyword>
<dbReference type="EMBL" id="BAABGT010000036">
    <property type="protein sequence ID" value="GAA4547392.1"/>
    <property type="molecule type" value="Genomic_DNA"/>
</dbReference>
<evidence type="ECO:0000256" key="4">
    <source>
        <dbReference type="ARBA" id="ARBA00023157"/>
    </source>
</evidence>
<dbReference type="Pfam" id="PF00085">
    <property type="entry name" value="Thioredoxin"/>
    <property type="match status" value="1"/>
</dbReference>
<evidence type="ECO:0000256" key="6">
    <source>
        <dbReference type="NCBIfam" id="TIGR01068"/>
    </source>
</evidence>
<keyword evidence="3" id="KW-0249">Electron transport</keyword>
<proteinExistence type="inferred from homology"/>
<evidence type="ECO:0000256" key="5">
    <source>
        <dbReference type="ARBA" id="ARBA00023284"/>
    </source>
</evidence>
<evidence type="ECO:0000313" key="9">
    <source>
        <dbReference type="Proteomes" id="UP001501598"/>
    </source>
</evidence>
<dbReference type="InterPro" id="IPR036249">
    <property type="entry name" value="Thioredoxin-like_sf"/>
</dbReference>